<reference evidence="1" key="2">
    <citation type="submission" date="2015-03" db="UniProtKB">
        <authorList>
            <consortium name="EnsemblPlants"/>
        </authorList>
    </citation>
    <scope>IDENTIFICATION</scope>
</reference>
<dbReference type="Gramene" id="OBART07G02010.2">
    <property type="protein sequence ID" value="OBART07G02010.2"/>
    <property type="gene ID" value="OBART07G02010"/>
</dbReference>
<dbReference type="HOGENOM" id="CLU_2945362_0_0_1"/>
<name>A0A0D3GLY5_9ORYZ</name>
<accession>A0A0D3GLY5</accession>
<evidence type="ECO:0000313" key="2">
    <source>
        <dbReference type="Proteomes" id="UP000026960"/>
    </source>
</evidence>
<reference evidence="1" key="1">
    <citation type="journal article" date="2009" name="Rice">
        <title>De Novo Next Generation Sequencing of Plant Genomes.</title>
        <authorList>
            <person name="Rounsley S."/>
            <person name="Marri P.R."/>
            <person name="Yu Y."/>
            <person name="He R."/>
            <person name="Sisneros N."/>
            <person name="Goicoechea J.L."/>
            <person name="Lee S.J."/>
            <person name="Angelova A."/>
            <person name="Kudrna D."/>
            <person name="Luo M."/>
            <person name="Affourtit J."/>
            <person name="Desany B."/>
            <person name="Knight J."/>
            <person name="Niazi F."/>
            <person name="Egholm M."/>
            <person name="Wing R.A."/>
        </authorList>
    </citation>
    <scope>NUCLEOTIDE SEQUENCE [LARGE SCALE GENOMIC DNA]</scope>
    <source>
        <strain evidence="1">cv. IRGC 105608</strain>
    </source>
</reference>
<evidence type="ECO:0000313" key="1">
    <source>
        <dbReference type="EnsemblPlants" id="OBART07G02010.2"/>
    </source>
</evidence>
<keyword evidence="2" id="KW-1185">Reference proteome</keyword>
<proteinExistence type="predicted"/>
<protein>
    <submittedName>
        <fullName evidence="1">Uncharacterized protein</fullName>
    </submittedName>
</protein>
<dbReference type="EnsemblPlants" id="OBART07G02010.2">
    <property type="protein sequence ID" value="OBART07G02010.2"/>
    <property type="gene ID" value="OBART07G02010"/>
</dbReference>
<organism evidence="1">
    <name type="scientific">Oryza barthii</name>
    <dbReference type="NCBI Taxonomy" id="65489"/>
    <lineage>
        <taxon>Eukaryota</taxon>
        <taxon>Viridiplantae</taxon>
        <taxon>Streptophyta</taxon>
        <taxon>Embryophyta</taxon>
        <taxon>Tracheophyta</taxon>
        <taxon>Spermatophyta</taxon>
        <taxon>Magnoliopsida</taxon>
        <taxon>Liliopsida</taxon>
        <taxon>Poales</taxon>
        <taxon>Poaceae</taxon>
        <taxon>BOP clade</taxon>
        <taxon>Oryzoideae</taxon>
        <taxon>Oryzeae</taxon>
        <taxon>Oryzinae</taxon>
        <taxon>Oryza</taxon>
    </lineage>
</organism>
<sequence length="60" mass="6426">MAFDVNGAIGQLKNPIICNCCCTIKGEVSAREARIDELVLAHDDGKIACGQGYAQYLLVL</sequence>
<dbReference type="AlphaFoldDB" id="A0A0D3GLY5"/>
<dbReference type="Proteomes" id="UP000026960">
    <property type="component" value="Chromosome 7"/>
</dbReference>